<dbReference type="AlphaFoldDB" id="A0AB34K8K8"/>
<keyword evidence="4" id="KW-1185">Reference proteome</keyword>
<dbReference type="PROSITE" id="PS50106">
    <property type="entry name" value="PDZ"/>
    <property type="match status" value="1"/>
</dbReference>
<dbReference type="InterPro" id="IPR036034">
    <property type="entry name" value="PDZ_sf"/>
</dbReference>
<dbReference type="EMBL" id="JBGBPQ010000001">
    <property type="protein sequence ID" value="KAL1529583.1"/>
    <property type="molecule type" value="Genomic_DNA"/>
</dbReference>
<accession>A0AB34K8K8</accession>
<sequence>MLAALLASLCLAPPAGVASRMRTPTLRSLGIHANAASPGFRFASRLVRDRETGREKLQLALEPTDPAYVVRAMNVTLTPTPGLGIELEELAGSGSSAEGLSLEGQLVVIAGLVPGGAAATEGSLRAGDTIVAVQAGGEVVETEAVSYETLMQILLPAVELGAPITLTIKRIVPRGRATVTAVLPEGEEVSFPAFAGENLRMSLLRQGLVPNDSSANRYDNKPAGSGNCGGNGLCCTCVVSVMHGAQHFSPQRASERQLLRKVARWRQSCRARFVLEDYEEAEVKINLAPRRN</sequence>
<dbReference type="Gene3D" id="2.30.42.10">
    <property type="match status" value="1"/>
</dbReference>
<dbReference type="SUPFAM" id="SSF54292">
    <property type="entry name" value="2Fe-2S ferredoxin-like"/>
    <property type="match status" value="1"/>
</dbReference>
<gene>
    <name evidence="3" type="ORF">AB1Y20_000526</name>
</gene>
<dbReference type="SUPFAM" id="SSF50156">
    <property type="entry name" value="PDZ domain-like"/>
    <property type="match status" value="1"/>
</dbReference>
<evidence type="ECO:0000313" key="3">
    <source>
        <dbReference type="EMBL" id="KAL1529583.1"/>
    </source>
</evidence>
<dbReference type="InterPro" id="IPR001478">
    <property type="entry name" value="PDZ"/>
</dbReference>
<dbReference type="Proteomes" id="UP001515480">
    <property type="component" value="Unassembled WGS sequence"/>
</dbReference>
<dbReference type="InterPro" id="IPR012675">
    <property type="entry name" value="Beta-grasp_dom_sf"/>
</dbReference>
<dbReference type="InterPro" id="IPR036010">
    <property type="entry name" value="2Fe-2S_ferredoxin-like_sf"/>
</dbReference>
<feature type="domain" description="PDZ" evidence="2">
    <location>
        <begin position="84"/>
        <end position="154"/>
    </location>
</feature>
<dbReference type="Pfam" id="PF00595">
    <property type="entry name" value="PDZ"/>
    <property type="match status" value="1"/>
</dbReference>
<dbReference type="CDD" id="cd00136">
    <property type="entry name" value="PDZ_canonical"/>
    <property type="match status" value="1"/>
</dbReference>
<organism evidence="3 4">
    <name type="scientific">Prymnesium parvum</name>
    <name type="common">Toxic golden alga</name>
    <dbReference type="NCBI Taxonomy" id="97485"/>
    <lineage>
        <taxon>Eukaryota</taxon>
        <taxon>Haptista</taxon>
        <taxon>Haptophyta</taxon>
        <taxon>Prymnesiophyceae</taxon>
        <taxon>Prymnesiales</taxon>
        <taxon>Prymnesiaceae</taxon>
        <taxon>Prymnesium</taxon>
    </lineage>
</organism>
<feature type="signal peptide" evidence="1">
    <location>
        <begin position="1"/>
        <end position="18"/>
    </location>
</feature>
<keyword evidence="1" id="KW-0732">Signal</keyword>
<evidence type="ECO:0000259" key="2">
    <source>
        <dbReference type="PROSITE" id="PS50106"/>
    </source>
</evidence>
<evidence type="ECO:0000256" key="1">
    <source>
        <dbReference type="SAM" id="SignalP"/>
    </source>
</evidence>
<feature type="chain" id="PRO_5044284304" description="PDZ domain-containing protein" evidence="1">
    <location>
        <begin position="19"/>
        <end position="292"/>
    </location>
</feature>
<protein>
    <recommendedName>
        <fullName evidence="2">PDZ domain-containing protein</fullName>
    </recommendedName>
</protein>
<dbReference type="Gene3D" id="3.10.20.30">
    <property type="match status" value="1"/>
</dbReference>
<dbReference type="GO" id="GO:0051536">
    <property type="term" value="F:iron-sulfur cluster binding"/>
    <property type="evidence" value="ECO:0007669"/>
    <property type="project" value="InterPro"/>
</dbReference>
<evidence type="ECO:0000313" key="4">
    <source>
        <dbReference type="Proteomes" id="UP001515480"/>
    </source>
</evidence>
<proteinExistence type="predicted"/>
<dbReference type="SMART" id="SM00228">
    <property type="entry name" value="PDZ"/>
    <property type="match status" value="1"/>
</dbReference>
<reference evidence="3 4" key="1">
    <citation type="journal article" date="2024" name="Science">
        <title>Giant polyketide synthase enzymes in the biosynthesis of giant marine polyether toxins.</title>
        <authorList>
            <person name="Fallon T.R."/>
            <person name="Shende V.V."/>
            <person name="Wierzbicki I.H."/>
            <person name="Pendleton A.L."/>
            <person name="Watervoot N.F."/>
            <person name="Auber R.P."/>
            <person name="Gonzalez D.J."/>
            <person name="Wisecaver J.H."/>
            <person name="Moore B.S."/>
        </authorList>
    </citation>
    <scope>NUCLEOTIDE SEQUENCE [LARGE SCALE GENOMIC DNA]</scope>
    <source>
        <strain evidence="3 4">12B1</strain>
    </source>
</reference>
<name>A0AB34K8K8_PRYPA</name>
<comment type="caution">
    <text evidence="3">The sequence shown here is derived from an EMBL/GenBank/DDBJ whole genome shotgun (WGS) entry which is preliminary data.</text>
</comment>